<reference evidence="4 5" key="2">
    <citation type="journal article" date="2010" name="Nucleic Acids Res.">
        <title>BeetleBase in 2010: revisions to provide comprehensive genomic information for Tribolium castaneum.</title>
        <authorList>
            <person name="Kim H.S."/>
            <person name="Murphy T."/>
            <person name="Xia J."/>
            <person name="Caragea D."/>
            <person name="Park Y."/>
            <person name="Beeman R.W."/>
            <person name="Lorenzen M.D."/>
            <person name="Butcher S."/>
            <person name="Manak J.R."/>
            <person name="Brown S.J."/>
        </authorList>
    </citation>
    <scope>GENOME REANNOTATION</scope>
    <source>
        <strain evidence="4 5">Georgia GA2</strain>
    </source>
</reference>
<dbReference type="HOGENOM" id="CLU_772395_0_0_1"/>
<feature type="domain" description="DRBM" evidence="3">
    <location>
        <begin position="141"/>
        <end position="207"/>
    </location>
</feature>
<evidence type="ECO:0000256" key="1">
    <source>
        <dbReference type="PROSITE-ProRule" id="PRU00266"/>
    </source>
</evidence>
<gene>
    <name evidence="4" type="primary">AUGUSTUS-3.0.2_15220</name>
    <name evidence="4" type="ORF">TcasGA2_TC015220</name>
</gene>
<protein>
    <recommendedName>
        <fullName evidence="3">DRBM domain-containing protein</fullName>
    </recommendedName>
</protein>
<dbReference type="Gene3D" id="3.30.160.20">
    <property type="match status" value="2"/>
</dbReference>
<dbReference type="STRING" id="7070.D6WWV9"/>
<sequence>MAYNTRRSGGGGEPINTVGARRNPPLTNNFIPGGQLAPQNRPPQPRMQPPPNQNNANFRPQQRMPVPPQGQKQMPPNDPPQKMPQQIPGLDIPLKVEGAMQSDAANETGKQKPLWLKTAANKITRKERQRRRNIRLSRMIQPKNAVMILNELVKSATYTVTDVPQPPEMNQYTATVLVDGVTHIGHGRSKMEAKSMAAENALKYIVKNRQFSALSKDVEGDDKMEMGEDGTPTLPWQHVASFALYKLLNAWGEDPNQTRGDAGPGQIPQNRPSRKMPENAAHMNPLMLLNQMMPHAQFEELGRTGNPPNVIFTFKCTVGGQSFNGTGPNKKSAKKMAAFAVCHKMLGIQYPQEVYTPSN</sequence>
<accession>D6WWV9</accession>
<dbReference type="AlphaFoldDB" id="D6WWV9"/>
<proteinExistence type="predicted"/>
<feature type="compositionally biased region" description="Pro residues" evidence="2">
    <location>
        <begin position="40"/>
        <end position="52"/>
    </location>
</feature>
<dbReference type="Pfam" id="PF00035">
    <property type="entry name" value="dsrm"/>
    <property type="match status" value="2"/>
</dbReference>
<dbReference type="SMART" id="SM00358">
    <property type="entry name" value="DSRM"/>
    <property type="match status" value="2"/>
</dbReference>
<dbReference type="InterPro" id="IPR014720">
    <property type="entry name" value="dsRBD_dom"/>
</dbReference>
<evidence type="ECO:0000259" key="3">
    <source>
        <dbReference type="PROSITE" id="PS50137"/>
    </source>
</evidence>
<name>D6WWV9_TRICA</name>
<dbReference type="PANTHER" id="PTHR10910:SF62">
    <property type="entry name" value="AT07585P-RELATED"/>
    <property type="match status" value="1"/>
</dbReference>
<dbReference type="Proteomes" id="UP000007266">
    <property type="component" value="Linkage group 8"/>
</dbReference>
<dbReference type="eggNOG" id="ENOG502S3FH">
    <property type="taxonomic scope" value="Eukaryota"/>
</dbReference>
<evidence type="ECO:0000313" key="4">
    <source>
        <dbReference type="EMBL" id="EFA09099.1"/>
    </source>
</evidence>
<dbReference type="EMBL" id="KQ971360">
    <property type="protein sequence ID" value="EFA09099.1"/>
    <property type="molecule type" value="Genomic_DNA"/>
</dbReference>
<dbReference type="OrthoDB" id="6363432at2759"/>
<organism evidence="4 5">
    <name type="scientific">Tribolium castaneum</name>
    <name type="common">Red flour beetle</name>
    <dbReference type="NCBI Taxonomy" id="7070"/>
    <lineage>
        <taxon>Eukaryota</taxon>
        <taxon>Metazoa</taxon>
        <taxon>Ecdysozoa</taxon>
        <taxon>Arthropoda</taxon>
        <taxon>Hexapoda</taxon>
        <taxon>Insecta</taxon>
        <taxon>Pterygota</taxon>
        <taxon>Neoptera</taxon>
        <taxon>Endopterygota</taxon>
        <taxon>Coleoptera</taxon>
        <taxon>Polyphaga</taxon>
        <taxon>Cucujiformia</taxon>
        <taxon>Tenebrionidae</taxon>
        <taxon>Tenebrionidae incertae sedis</taxon>
        <taxon>Tribolium</taxon>
    </lineage>
</organism>
<dbReference type="OMA" id="ARVDNCE"/>
<dbReference type="PhylomeDB" id="D6WWV9"/>
<dbReference type="GO" id="GO:0006396">
    <property type="term" value="P:RNA processing"/>
    <property type="evidence" value="ECO:0000318"/>
    <property type="project" value="GO_Central"/>
</dbReference>
<dbReference type="GO" id="GO:0003723">
    <property type="term" value="F:RNA binding"/>
    <property type="evidence" value="ECO:0007669"/>
    <property type="project" value="UniProtKB-UniRule"/>
</dbReference>
<dbReference type="GO" id="GO:0010468">
    <property type="term" value="P:regulation of gene expression"/>
    <property type="evidence" value="ECO:0007669"/>
    <property type="project" value="UniProtKB-ARBA"/>
</dbReference>
<dbReference type="FunCoup" id="D6WWV9">
    <property type="interactions" value="3"/>
</dbReference>
<feature type="compositionally biased region" description="Low complexity" evidence="2">
    <location>
        <begin position="53"/>
        <end position="63"/>
    </location>
</feature>
<keyword evidence="5" id="KW-1185">Reference proteome</keyword>
<dbReference type="InParanoid" id="D6WWV9"/>
<evidence type="ECO:0000313" key="5">
    <source>
        <dbReference type="Proteomes" id="UP000007266"/>
    </source>
</evidence>
<dbReference type="PANTHER" id="PTHR10910">
    <property type="entry name" value="EUKARYOTE SPECIFIC DSRNA BINDING PROTEIN"/>
    <property type="match status" value="1"/>
</dbReference>
<keyword evidence="1" id="KW-0694">RNA-binding</keyword>
<reference evidence="4 5" key="1">
    <citation type="journal article" date="2008" name="Nature">
        <title>The genome of the model beetle and pest Tribolium castaneum.</title>
        <authorList>
            <consortium name="Tribolium Genome Sequencing Consortium"/>
            <person name="Richards S."/>
            <person name="Gibbs R.A."/>
            <person name="Weinstock G.M."/>
            <person name="Brown S.J."/>
            <person name="Denell R."/>
            <person name="Beeman R.W."/>
            <person name="Gibbs R."/>
            <person name="Beeman R.W."/>
            <person name="Brown S.J."/>
            <person name="Bucher G."/>
            <person name="Friedrich M."/>
            <person name="Grimmelikhuijzen C.J."/>
            <person name="Klingler M."/>
            <person name="Lorenzen M."/>
            <person name="Richards S."/>
            <person name="Roth S."/>
            <person name="Schroder R."/>
            <person name="Tautz D."/>
            <person name="Zdobnov E.M."/>
            <person name="Muzny D."/>
            <person name="Gibbs R.A."/>
            <person name="Weinstock G.M."/>
            <person name="Attaway T."/>
            <person name="Bell S."/>
            <person name="Buhay C.J."/>
            <person name="Chandrabose M.N."/>
            <person name="Chavez D."/>
            <person name="Clerk-Blankenburg K.P."/>
            <person name="Cree A."/>
            <person name="Dao M."/>
            <person name="Davis C."/>
            <person name="Chacko J."/>
            <person name="Dinh H."/>
            <person name="Dugan-Rocha S."/>
            <person name="Fowler G."/>
            <person name="Garner T.T."/>
            <person name="Garnes J."/>
            <person name="Gnirke A."/>
            <person name="Hawes A."/>
            <person name="Hernandez J."/>
            <person name="Hines S."/>
            <person name="Holder M."/>
            <person name="Hume J."/>
            <person name="Jhangiani S.N."/>
            <person name="Joshi V."/>
            <person name="Khan Z.M."/>
            <person name="Jackson L."/>
            <person name="Kovar C."/>
            <person name="Kowis A."/>
            <person name="Lee S."/>
            <person name="Lewis L.R."/>
            <person name="Margolis J."/>
            <person name="Morgan M."/>
            <person name="Nazareth L.V."/>
            <person name="Nguyen N."/>
            <person name="Okwuonu G."/>
            <person name="Parker D."/>
            <person name="Richards S."/>
            <person name="Ruiz S.J."/>
            <person name="Santibanez J."/>
            <person name="Savard J."/>
            <person name="Scherer S.E."/>
            <person name="Schneider B."/>
            <person name="Sodergren E."/>
            <person name="Tautz D."/>
            <person name="Vattahil S."/>
            <person name="Villasana D."/>
            <person name="White C.S."/>
            <person name="Wright R."/>
            <person name="Park Y."/>
            <person name="Beeman R.W."/>
            <person name="Lord J."/>
            <person name="Oppert B."/>
            <person name="Lorenzen M."/>
            <person name="Brown S."/>
            <person name="Wang L."/>
            <person name="Savard J."/>
            <person name="Tautz D."/>
            <person name="Richards S."/>
            <person name="Weinstock G."/>
            <person name="Gibbs R.A."/>
            <person name="Liu Y."/>
            <person name="Worley K."/>
            <person name="Weinstock G."/>
            <person name="Elsik C.G."/>
            <person name="Reese J.T."/>
            <person name="Elhaik E."/>
            <person name="Landan G."/>
            <person name="Graur D."/>
            <person name="Arensburger P."/>
            <person name="Atkinson P."/>
            <person name="Beeman R.W."/>
            <person name="Beidler J."/>
            <person name="Brown S.J."/>
            <person name="Demuth J.P."/>
            <person name="Drury D.W."/>
            <person name="Du Y.Z."/>
            <person name="Fujiwara H."/>
            <person name="Lorenzen M."/>
            <person name="Maselli V."/>
            <person name="Osanai M."/>
            <person name="Park Y."/>
            <person name="Robertson H.M."/>
            <person name="Tu Z."/>
            <person name="Wang J.J."/>
            <person name="Wang S."/>
            <person name="Richards S."/>
            <person name="Song H."/>
            <person name="Zhang L."/>
            <person name="Sodergren E."/>
            <person name="Werner D."/>
            <person name="Stanke M."/>
            <person name="Morgenstern B."/>
            <person name="Solovyev V."/>
            <person name="Kosarev P."/>
            <person name="Brown G."/>
            <person name="Chen H.C."/>
            <person name="Ermolaeva O."/>
            <person name="Hlavina W."/>
            <person name="Kapustin Y."/>
            <person name="Kiryutin B."/>
            <person name="Kitts P."/>
            <person name="Maglott D."/>
            <person name="Pruitt K."/>
            <person name="Sapojnikov V."/>
            <person name="Souvorov A."/>
            <person name="Mackey A.J."/>
            <person name="Waterhouse R.M."/>
            <person name="Wyder S."/>
            <person name="Zdobnov E.M."/>
            <person name="Zdobnov E.M."/>
            <person name="Wyder S."/>
            <person name="Kriventseva E.V."/>
            <person name="Kadowaki T."/>
            <person name="Bork P."/>
            <person name="Aranda M."/>
            <person name="Bao R."/>
            <person name="Beermann A."/>
            <person name="Berns N."/>
            <person name="Bolognesi R."/>
            <person name="Bonneton F."/>
            <person name="Bopp D."/>
            <person name="Brown S.J."/>
            <person name="Bucher G."/>
            <person name="Butts T."/>
            <person name="Chaumot A."/>
            <person name="Denell R.E."/>
            <person name="Ferrier D.E."/>
            <person name="Friedrich M."/>
            <person name="Gordon C.M."/>
            <person name="Jindra M."/>
            <person name="Klingler M."/>
            <person name="Lan Q."/>
            <person name="Lattorff H.M."/>
            <person name="Laudet V."/>
            <person name="von Levetsow C."/>
            <person name="Liu Z."/>
            <person name="Lutz R."/>
            <person name="Lynch J.A."/>
            <person name="da Fonseca R.N."/>
            <person name="Posnien N."/>
            <person name="Reuter R."/>
            <person name="Roth S."/>
            <person name="Savard J."/>
            <person name="Schinko J.B."/>
            <person name="Schmitt C."/>
            <person name="Schoppmeier M."/>
            <person name="Schroder R."/>
            <person name="Shippy T.D."/>
            <person name="Simonnet F."/>
            <person name="Marques-Souza H."/>
            <person name="Tautz D."/>
            <person name="Tomoyasu Y."/>
            <person name="Trauner J."/>
            <person name="Van der Zee M."/>
            <person name="Vervoort M."/>
            <person name="Wittkopp N."/>
            <person name="Wimmer E.A."/>
            <person name="Yang X."/>
            <person name="Jones A.K."/>
            <person name="Sattelle D.B."/>
            <person name="Ebert P.R."/>
            <person name="Nelson D."/>
            <person name="Scott J.G."/>
            <person name="Beeman R.W."/>
            <person name="Muthukrishnan S."/>
            <person name="Kramer K.J."/>
            <person name="Arakane Y."/>
            <person name="Beeman R.W."/>
            <person name="Zhu Q."/>
            <person name="Hogenkamp D."/>
            <person name="Dixit R."/>
            <person name="Oppert B."/>
            <person name="Jiang H."/>
            <person name="Zou Z."/>
            <person name="Marshall J."/>
            <person name="Elpidina E."/>
            <person name="Vinokurov K."/>
            <person name="Oppert C."/>
            <person name="Zou Z."/>
            <person name="Evans J."/>
            <person name="Lu Z."/>
            <person name="Zhao P."/>
            <person name="Sumathipala N."/>
            <person name="Altincicek B."/>
            <person name="Vilcinskas A."/>
            <person name="Williams M."/>
            <person name="Hultmark D."/>
            <person name="Hetru C."/>
            <person name="Jiang H."/>
            <person name="Grimmelikhuijzen C.J."/>
            <person name="Hauser F."/>
            <person name="Cazzamali G."/>
            <person name="Williamson M."/>
            <person name="Park Y."/>
            <person name="Li B."/>
            <person name="Tanaka Y."/>
            <person name="Predel R."/>
            <person name="Neupert S."/>
            <person name="Schachtner J."/>
            <person name="Verleyen P."/>
            <person name="Raible F."/>
            <person name="Bork P."/>
            <person name="Friedrich M."/>
            <person name="Walden K.K."/>
            <person name="Robertson H.M."/>
            <person name="Angeli S."/>
            <person name="Foret S."/>
            <person name="Bucher G."/>
            <person name="Schuetz S."/>
            <person name="Maleszka R."/>
            <person name="Wimmer E.A."/>
            <person name="Beeman R.W."/>
            <person name="Lorenzen M."/>
            <person name="Tomoyasu Y."/>
            <person name="Miller S.C."/>
            <person name="Grossmann D."/>
            <person name="Bucher G."/>
        </authorList>
    </citation>
    <scope>NUCLEOTIDE SEQUENCE [LARGE SCALE GENOMIC DNA]</scope>
    <source>
        <strain evidence="4 5">Georgia GA2</strain>
    </source>
</reference>
<dbReference type="PROSITE" id="PS50137">
    <property type="entry name" value="DS_RBD"/>
    <property type="match status" value="2"/>
</dbReference>
<feature type="region of interest" description="Disordered" evidence="2">
    <location>
        <begin position="255"/>
        <end position="276"/>
    </location>
</feature>
<dbReference type="GO" id="GO:0005730">
    <property type="term" value="C:nucleolus"/>
    <property type="evidence" value="ECO:0000318"/>
    <property type="project" value="GO_Central"/>
</dbReference>
<dbReference type="GO" id="GO:0005737">
    <property type="term" value="C:cytoplasm"/>
    <property type="evidence" value="ECO:0000318"/>
    <property type="project" value="GO_Central"/>
</dbReference>
<feature type="domain" description="DRBM" evidence="3">
    <location>
        <begin position="281"/>
        <end position="347"/>
    </location>
</feature>
<feature type="region of interest" description="Disordered" evidence="2">
    <location>
        <begin position="1"/>
        <end position="86"/>
    </location>
</feature>
<dbReference type="SUPFAM" id="SSF54768">
    <property type="entry name" value="dsRNA-binding domain-like"/>
    <property type="match status" value="2"/>
</dbReference>
<evidence type="ECO:0000256" key="2">
    <source>
        <dbReference type="SAM" id="MobiDB-lite"/>
    </source>
</evidence>